<comment type="caution">
    <text evidence="3">The sequence shown here is derived from an EMBL/GenBank/DDBJ whole genome shotgun (WGS) entry which is preliminary data.</text>
</comment>
<evidence type="ECO:0000256" key="1">
    <source>
        <dbReference type="SAM" id="MobiDB-lite"/>
    </source>
</evidence>
<accession>A0A162CGA9</accession>
<proteinExistence type="predicted"/>
<evidence type="ECO:0000313" key="3">
    <source>
        <dbReference type="EMBL" id="KZN67480.1"/>
    </source>
</evidence>
<dbReference type="PATRIC" id="fig|1365257.3.peg.1916"/>
<feature type="region of interest" description="Disordered" evidence="1">
    <location>
        <begin position="75"/>
        <end position="97"/>
    </location>
</feature>
<gene>
    <name evidence="3" type="ORF">N478_01650</name>
</gene>
<sequence length="97" mass="10111">MFWIINSSGLFASWYFTDLQSPSMIAGIMCPLLILIFTLSILRKLYLLLAGKDSVKAGAKTRSNSSIFLFGTGDSHHDGNSSGGSFGGDSGGGGGGE</sequence>
<keyword evidence="2" id="KW-0812">Transmembrane</keyword>
<keyword evidence="2" id="KW-1133">Transmembrane helix</keyword>
<dbReference type="Proteomes" id="UP000076661">
    <property type="component" value="Unassembled WGS sequence"/>
</dbReference>
<organism evidence="3 4">
    <name type="scientific">Pseudoalteromonas luteoviolacea S4060-1</name>
    <dbReference type="NCBI Taxonomy" id="1365257"/>
    <lineage>
        <taxon>Bacteria</taxon>
        <taxon>Pseudomonadati</taxon>
        <taxon>Pseudomonadota</taxon>
        <taxon>Gammaproteobacteria</taxon>
        <taxon>Alteromonadales</taxon>
        <taxon>Pseudoalteromonadaceae</taxon>
        <taxon>Pseudoalteromonas</taxon>
    </lineage>
</organism>
<keyword evidence="2" id="KW-0472">Membrane</keyword>
<protein>
    <submittedName>
        <fullName evidence="3">Uncharacterized protein</fullName>
    </submittedName>
</protein>
<feature type="compositionally biased region" description="Gly residues" evidence="1">
    <location>
        <begin position="81"/>
        <end position="97"/>
    </location>
</feature>
<evidence type="ECO:0000313" key="4">
    <source>
        <dbReference type="Proteomes" id="UP000076661"/>
    </source>
</evidence>
<dbReference type="RefSeq" id="WP_063380832.1">
    <property type="nucleotide sequence ID" value="NZ_AUXX01000012.1"/>
</dbReference>
<name>A0A162CGA9_9GAMM</name>
<evidence type="ECO:0000256" key="2">
    <source>
        <dbReference type="SAM" id="Phobius"/>
    </source>
</evidence>
<dbReference type="AlphaFoldDB" id="A0A162CGA9"/>
<dbReference type="EMBL" id="AUXX01000012">
    <property type="protein sequence ID" value="KZN67480.1"/>
    <property type="molecule type" value="Genomic_DNA"/>
</dbReference>
<feature type="transmembrane region" description="Helical" evidence="2">
    <location>
        <begin position="24"/>
        <end position="42"/>
    </location>
</feature>
<reference evidence="3 4" key="1">
    <citation type="submission" date="2013-07" db="EMBL/GenBank/DDBJ databases">
        <title>Comparative Genomic and Metabolomic Analysis of Twelve Strains of Pseudoalteromonas luteoviolacea.</title>
        <authorList>
            <person name="Vynne N.G."/>
            <person name="Mansson M."/>
            <person name="Gram L."/>
        </authorList>
    </citation>
    <scope>NUCLEOTIDE SEQUENCE [LARGE SCALE GENOMIC DNA]</scope>
    <source>
        <strain evidence="3 4">S4060-1</strain>
    </source>
</reference>